<evidence type="ECO:0000313" key="13">
    <source>
        <dbReference type="EMBL" id="SLM37134.1"/>
    </source>
</evidence>
<evidence type="ECO:0000259" key="12">
    <source>
        <dbReference type="Pfam" id="PF00155"/>
    </source>
</evidence>
<comment type="pathway">
    <text evidence="2">Lipid metabolism; sphingolipid metabolism.</text>
</comment>
<dbReference type="InterPro" id="IPR015424">
    <property type="entry name" value="PyrdxlP-dep_Trfase"/>
</dbReference>
<evidence type="ECO:0000256" key="11">
    <source>
        <dbReference type="SAM" id="MobiDB-lite"/>
    </source>
</evidence>
<dbReference type="AlphaFoldDB" id="A0A1W5D1X5"/>
<keyword evidence="9" id="KW-0443">Lipid metabolism</keyword>
<protein>
    <recommendedName>
        <fullName evidence="5">serine C-palmitoyltransferase</fullName>
        <ecNumber evidence="5">2.3.1.50</ecNumber>
    </recommendedName>
</protein>
<evidence type="ECO:0000256" key="9">
    <source>
        <dbReference type="ARBA" id="ARBA00023098"/>
    </source>
</evidence>
<dbReference type="GO" id="GO:0046513">
    <property type="term" value="P:ceramide biosynthetic process"/>
    <property type="evidence" value="ECO:0007669"/>
    <property type="project" value="TreeGrafter"/>
</dbReference>
<keyword evidence="7" id="KW-0663">Pyridoxal phosphate</keyword>
<dbReference type="InterPro" id="IPR050087">
    <property type="entry name" value="AON_synthase_class-II"/>
</dbReference>
<dbReference type="Gene3D" id="3.90.1150.10">
    <property type="entry name" value="Aspartate Aminotransferase, domain 1"/>
    <property type="match status" value="1"/>
</dbReference>
<dbReference type="SUPFAM" id="SSF51445">
    <property type="entry name" value="(Trans)glycosidases"/>
    <property type="match status" value="1"/>
</dbReference>
<dbReference type="Gene3D" id="3.20.20.80">
    <property type="entry name" value="Glycosidases"/>
    <property type="match status" value="2"/>
</dbReference>
<dbReference type="Pfam" id="PF00155">
    <property type="entry name" value="Aminotran_1_2"/>
    <property type="match status" value="1"/>
</dbReference>
<evidence type="ECO:0000256" key="7">
    <source>
        <dbReference type="ARBA" id="ARBA00022898"/>
    </source>
</evidence>
<proteinExistence type="inferred from homology"/>
<accession>A0A1W5D1X5</accession>
<keyword evidence="10" id="KW-0012">Acyltransferase</keyword>
<dbReference type="InterPro" id="IPR015422">
    <property type="entry name" value="PyrdxlP-dep_Trfase_small"/>
</dbReference>
<feature type="region of interest" description="Disordered" evidence="11">
    <location>
        <begin position="677"/>
        <end position="722"/>
    </location>
</feature>
<dbReference type="SUPFAM" id="SSF53383">
    <property type="entry name" value="PLP-dependent transferases"/>
    <property type="match status" value="1"/>
</dbReference>
<dbReference type="PANTHER" id="PTHR13693">
    <property type="entry name" value="CLASS II AMINOTRANSFERASE/8-AMINO-7-OXONONANOATE SYNTHASE"/>
    <property type="match status" value="1"/>
</dbReference>
<comment type="pathway">
    <text evidence="3">Sphingolipid metabolism.</text>
</comment>
<sequence length="986" mass="106056">MDLQYAQSWLNDFFEELSVQFQKVPGSAILLRYVKSSYQNDPVRSAVELFLFLFAVRYLLAPKYSTQKKSYVKLSEEEIDELVDDWTPEPLVAPQTAFEEAENEKRPVIVGPTGPRCKLSNGRTVTNLACYNFYNFIANESLKEKAIQTLRTYGVGPCGPPGFYGTQDVHVKTEADIAAHLGAPACIVYAQAFSVISSVIPAFSKRGDIIVADKAVSFAIRKGIQISRSTVRWYEHNDMADLQRVLEKIVKEQARKPLTRRFIVTEGLFENVGDMVDLPKIVELKLRYKFRLILDETWSFGVLGRTGRGITEQQRVDASEVDMIVGSLAGPLCAGGGFCAGSGEIVEHQRISASAYTFSAALPAMLATTASESLGLLQTTPDLLTQVRENIKAMWAQLDPRSDWVYCSSSVENPIMLLVLKPEVVASKKLGIQEQEALLQEVVDETLANGVLITRLKSMPKAVNAGPKDTGWELQPALKVCISMGLSRKEMEKAGITIRHAITKVVNKKRSVLWYISSAHNKTNPTYSHSLRSRTPHLIDIHTHWIFDRDLAKMKTGFFSVAAISLLQLAACQPRGRGHHHLHPARQAVVEDVVTDVVVVTVNAPNVIVYVDGNGKPVSTEYEGQAPPTAVPQSPASSSSTPTPAPYQAPKPSPAPPKVSSIPSYSSASNVIIQTPKQPETTQVTSSAAVAAPPSTSTSPSSPAAPPAQTSSAGSSGSDSYGSQAHGFKSAITYSPYNADNSCKSAQQVAQDFQGMPDSHDVVRLYGTDCNQVANALAAGKAKGIQLFVGIFDITQVASSVATISSAVNGDWSVINTVSVGNELVNGRHASVSEVVGAVNQARTALRSAGYNGSVVTVDTMVAMAANIELCTASDYCAINCHAFFDGQVAASGAGPFVLGWAQKISAAAGGKTTIITETGWPSQGSTNGKAVPGTAQQQQAIASLKSTFSDNLVLFNSYNDLWKKNSGAQFNAEQYWGIYGNAPSS</sequence>
<dbReference type="EMBL" id="FWEW01001418">
    <property type="protein sequence ID" value="SLM37134.1"/>
    <property type="molecule type" value="Genomic_DNA"/>
</dbReference>
<evidence type="ECO:0000256" key="4">
    <source>
        <dbReference type="ARBA" id="ARBA00008392"/>
    </source>
</evidence>
<dbReference type="FunFam" id="3.40.640.10:FF:000059">
    <property type="entry name" value="Serine palmitoyl CoA transferase subunit LcbA"/>
    <property type="match status" value="1"/>
</dbReference>
<organism evidence="13 14">
    <name type="scientific">Lasallia pustulata</name>
    <dbReference type="NCBI Taxonomy" id="136370"/>
    <lineage>
        <taxon>Eukaryota</taxon>
        <taxon>Fungi</taxon>
        <taxon>Dikarya</taxon>
        <taxon>Ascomycota</taxon>
        <taxon>Pezizomycotina</taxon>
        <taxon>Lecanoromycetes</taxon>
        <taxon>OSLEUM clade</taxon>
        <taxon>Umbilicariomycetidae</taxon>
        <taxon>Umbilicariales</taxon>
        <taxon>Umbilicariaceae</taxon>
        <taxon>Lasallia</taxon>
    </lineage>
</organism>
<dbReference type="GO" id="GO:0005783">
    <property type="term" value="C:endoplasmic reticulum"/>
    <property type="evidence" value="ECO:0007669"/>
    <property type="project" value="TreeGrafter"/>
</dbReference>
<keyword evidence="14" id="KW-1185">Reference proteome</keyword>
<dbReference type="Gene3D" id="3.40.640.10">
    <property type="entry name" value="Type I PLP-dependent aspartate aminotransferase-like (Major domain)"/>
    <property type="match status" value="1"/>
</dbReference>
<dbReference type="InterPro" id="IPR004839">
    <property type="entry name" value="Aminotransferase_I/II_large"/>
</dbReference>
<dbReference type="PANTHER" id="PTHR13693:SF2">
    <property type="entry name" value="SERINE PALMITOYLTRANSFERASE 1"/>
    <property type="match status" value="1"/>
</dbReference>
<evidence type="ECO:0000313" key="14">
    <source>
        <dbReference type="Proteomes" id="UP000192927"/>
    </source>
</evidence>
<feature type="compositionally biased region" description="Low complexity" evidence="11">
    <location>
        <begin position="681"/>
        <end position="718"/>
    </location>
</feature>
<evidence type="ECO:0000256" key="2">
    <source>
        <dbReference type="ARBA" id="ARBA00004760"/>
    </source>
</evidence>
<dbReference type="GO" id="GO:0016020">
    <property type="term" value="C:membrane"/>
    <property type="evidence" value="ECO:0007669"/>
    <property type="project" value="GOC"/>
</dbReference>
<dbReference type="EC" id="2.3.1.50" evidence="5"/>
<dbReference type="InterPro" id="IPR017853">
    <property type="entry name" value="GH"/>
</dbReference>
<evidence type="ECO:0000256" key="8">
    <source>
        <dbReference type="ARBA" id="ARBA00022919"/>
    </source>
</evidence>
<name>A0A1W5D1X5_9LECA</name>
<comment type="similarity">
    <text evidence="4">Belongs to the class-II pyridoxal-phosphate-dependent aminotransferase family.</text>
</comment>
<feature type="domain" description="Aminotransferase class I/classII large" evidence="12">
    <location>
        <begin position="132"/>
        <end position="457"/>
    </location>
</feature>
<reference evidence="14" key="1">
    <citation type="submission" date="2017-03" db="EMBL/GenBank/DDBJ databases">
        <authorList>
            <person name="Sharma R."/>
            <person name="Thines M."/>
        </authorList>
    </citation>
    <scope>NUCLEOTIDE SEQUENCE [LARGE SCALE GENOMIC DNA]</scope>
</reference>
<dbReference type="GO" id="GO:0030170">
    <property type="term" value="F:pyridoxal phosphate binding"/>
    <property type="evidence" value="ECO:0007669"/>
    <property type="project" value="InterPro"/>
</dbReference>
<feature type="compositionally biased region" description="Pro residues" evidence="11">
    <location>
        <begin position="643"/>
        <end position="657"/>
    </location>
</feature>
<feature type="compositionally biased region" description="Low complexity" evidence="11">
    <location>
        <begin position="625"/>
        <end position="642"/>
    </location>
</feature>
<feature type="region of interest" description="Disordered" evidence="11">
    <location>
        <begin position="619"/>
        <end position="664"/>
    </location>
</feature>
<evidence type="ECO:0000256" key="6">
    <source>
        <dbReference type="ARBA" id="ARBA00022679"/>
    </source>
</evidence>
<dbReference type="Proteomes" id="UP000192927">
    <property type="component" value="Unassembled WGS sequence"/>
</dbReference>
<comment type="cofactor">
    <cofactor evidence="1">
        <name>pyridoxal 5'-phosphate</name>
        <dbReference type="ChEBI" id="CHEBI:597326"/>
    </cofactor>
</comment>
<keyword evidence="8" id="KW-0746">Sphingolipid metabolism</keyword>
<evidence type="ECO:0000256" key="3">
    <source>
        <dbReference type="ARBA" id="ARBA00004991"/>
    </source>
</evidence>
<evidence type="ECO:0000256" key="1">
    <source>
        <dbReference type="ARBA" id="ARBA00001933"/>
    </source>
</evidence>
<dbReference type="GO" id="GO:0046512">
    <property type="term" value="P:sphingosine biosynthetic process"/>
    <property type="evidence" value="ECO:0007669"/>
    <property type="project" value="TreeGrafter"/>
</dbReference>
<evidence type="ECO:0000256" key="5">
    <source>
        <dbReference type="ARBA" id="ARBA00013220"/>
    </source>
</evidence>
<keyword evidence="6 13" id="KW-0808">Transferase</keyword>
<dbReference type="InterPro" id="IPR015421">
    <property type="entry name" value="PyrdxlP-dep_Trfase_major"/>
</dbReference>
<dbReference type="GO" id="GO:0004758">
    <property type="term" value="F:serine C-palmitoyltransferase activity"/>
    <property type="evidence" value="ECO:0007669"/>
    <property type="project" value="TreeGrafter"/>
</dbReference>
<evidence type="ECO:0000256" key="10">
    <source>
        <dbReference type="ARBA" id="ARBA00023315"/>
    </source>
</evidence>